<feature type="compositionally biased region" description="Polar residues" evidence="1">
    <location>
        <begin position="45"/>
        <end position="57"/>
    </location>
</feature>
<name>A0A3L6PW34_PANMI</name>
<keyword evidence="3" id="KW-1185">Reference proteome</keyword>
<sequence length="208" mass="22207">MCRRGRGHLITTHARRRLAPPISAVRLASHAPASPRALLSASSAETNQQTNQPATHTSSLCQASCALGARSPRRAEGKGGAALMWALGSPGRLPAMGECGENGEEDADPYSHRARGAMASCWGRFCVAALWRRLRQHLSLARRRRRLGRSSILGAGGLNYDPLSYAQNFDDGCLEEREPGFSARFAPARHAAGSPRLTVGADRDVAAA</sequence>
<proteinExistence type="predicted"/>
<evidence type="ECO:0000313" key="2">
    <source>
        <dbReference type="EMBL" id="RLM65817.1"/>
    </source>
</evidence>
<evidence type="ECO:0000256" key="1">
    <source>
        <dbReference type="SAM" id="MobiDB-lite"/>
    </source>
</evidence>
<dbReference type="AlphaFoldDB" id="A0A3L6PW34"/>
<gene>
    <name evidence="2" type="ORF">C2845_PM16G16460</name>
</gene>
<organism evidence="2 3">
    <name type="scientific">Panicum miliaceum</name>
    <name type="common">Proso millet</name>
    <name type="synonym">Broomcorn millet</name>
    <dbReference type="NCBI Taxonomy" id="4540"/>
    <lineage>
        <taxon>Eukaryota</taxon>
        <taxon>Viridiplantae</taxon>
        <taxon>Streptophyta</taxon>
        <taxon>Embryophyta</taxon>
        <taxon>Tracheophyta</taxon>
        <taxon>Spermatophyta</taxon>
        <taxon>Magnoliopsida</taxon>
        <taxon>Liliopsida</taxon>
        <taxon>Poales</taxon>
        <taxon>Poaceae</taxon>
        <taxon>PACMAD clade</taxon>
        <taxon>Panicoideae</taxon>
        <taxon>Panicodae</taxon>
        <taxon>Paniceae</taxon>
        <taxon>Panicinae</taxon>
        <taxon>Panicum</taxon>
        <taxon>Panicum sect. Panicum</taxon>
    </lineage>
</organism>
<dbReference type="OrthoDB" id="689706at2759"/>
<evidence type="ECO:0000313" key="3">
    <source>
        <dbReference type="Proteomes" id="UP000275267"/>
    </source>
</evidence>
<comment type="caution">
    <text evidence="2">The sequence shown here is derived from an EMBL/GenBank/DDBJ whole genome shotgun (WGS) entry which is preliminary data.</text>
</comment>
<dbReference type="PANTHER" id="PTHR33168">
    <property type="entry name" value="STRESS INDUCED PROTEIN-RELATED"/>
    <property type="match status" value="1"/>
</dbReference>
<reference evidence="3" key="1">
    <citation type="journal article" date="2019" name="Nat. Commun.">
        <title>The genome of broomcorn millet.</title>
        <authorList>
            <person name="Zou C."/>
            <person name="Miki D."/>
            <person name="Li D."/>
            <person name="Tang Q."/>
            <person name="Xiao L."/>
            <person name="Rajput S."/>
            <person name="Deng P."/>
            <person name="Jia W."/>
            <person name="Huang R."/>
            <person name="Zhang M."/>
            <person name="Sun Y."/>
            <person name="Hu J."/>
            <person name="Fu X."/>
            <person name="Schnable P.S."/>
            <person name="Li F."/>
            <person name="Zhang H."/>
            <person name="Feng B."/>
            <person name="Zhu X."/>
            <person name="Liu R."/>
            <person name="Schnable J.C."/>
            <person name="Zhu J.-K."/>
            <person name="Zhang H."/>
        </authorList>
    </citation>
    <scope>NUCLEOTIDE SEQUENCE [LARGE SCALE GENOMIC DNA]</scope>
</reference>
<dbReference type="EMBL" id="PQIB02000015">
    <property type="protein sequence ID" value="RLM65817.1"/>
    <property type="molecule type" value="Genomic_DNA"/>
</dbReference>
<accession>A0A3L6PW34</accession>
<protein>
    <submittedName>
        <fullName evidence="2">Uncharacterized protein</fullName>
    </submittedName>
</protein>
<dbReference type="Proteomes" id="UP000275267">
    <property type="component" value="Unassembled WGS sequence"/>
</dbReference>
<feature type="region of interest" description="Disordered" evidence="1">
    <location>
        <begin position="36"/>
        <end position="57"/>
    </location>
</feature>